<feature type="transmembrane region" description="Helical" evidence="1">
    <location>
        <begin position="287"/>
        <end position="304"/>
    </location>
</feature>
<feature type="transmembrane region" description="Helical" evidence="1">
    <location>
        <begin position="261"/>
        <end position="281"/>
    </location>
</feature>
<evidence type="ECO:0000256" key="1">
    <source>
        <dbReference type="SAM" id="Phobius"/>
    </source>
</evidence>
<keyword evidence="1" id="KW-0472">Membrane</keyword>
<keyword evidence="1" id="KW-0812">Transmembrane</keyword>
<sequence length="445" mass="49111">MKCFISFRCVNMVTQRFGYLLMLVLVIVSGQAFAHPMPNSMVLLNLQPDGVAAELQLPLSELQLAFGKDVNHDASTLVERLGTELSTYILAHVRAVSDDNRAWSVTIRGMKVTPVEESASGPYQELSVNLWLQPPAGVSSRVFTLNYDVIIHQLVTHIALVSIRQDWEGGIFTEQLPVEAGVIRLDVRSNTIPPLKIAQTHGSYWTGFTSMVKLGIHHIAEGTDHLLFVLVLLLSAPLLAQRGKWNALGGTRYTLMRLFHVVTAFTIGHSVTLLAGALGWLRLPSQPVEILIAFSILVSAIHAWRPIFPGREAYIAAGFGLIHGLAFAGTLENLELTTTPMMLSILGFNMGIEFMQLFVIAVTIPWLILLSKTIFYKGIRMAGAVLAAIAALGWMTERFLQQSNLLTQTIEQMATYNAWIIVALACVSIACYWFDKQKGNISVQK</sequence>
<organism evidence="2 3">
    <name type="scientific">Ohtaekwangia kribbensis</name>
    <dbReference type="NCBI Taxonomy" id="688913"/>
    <lineage>
        <taxon>Bacteria</taxon>
        <taxon>Pseudomonadati</taxon>
        <taxon>Bacteroidota</taxon>
        <taxon>Cytophagia</taxon>
        <taxon>Cytophagales</taxon>
        <taxon>Fulvivirgaceae</taxon>
        <taxon>Ohtaekwangia</taxon>
    </lineage>
</organism>
<name>A0ABW3KB18_9BACT</name>
<feature type="transmembrane region" description="Helical" evidence="1">
    <location>
        <begin position="351"/>
        <end position="371"/>
    </location>
</feature>
<evidence type="ECO:0000313" key="2">
    <source>
        <dbReference type="EMBL" id="MFD1003450.1"/>
    </source>
</evidence>
<feature type="transmembrane region" description="Helical" evidence="1">
    <location>
        <begin position="416"/>
        <end position="435"/>
    </location>
</feature>
<gene>
    <name evidence="2" type="ORF">ACFQ21_29265</name>
</gene>
<feature type="transmembrane region" description="Helical" evidence="1">
    <location>
        <begin position="378"/>
        <end position="396"/>
    </location>
</feature>
<reference evidence="3" key="1">
    <citation type="journal article" date="2019" name="Int. J. Syst. Evol. Microbiol.">
        <title>The Global Catalogue of Microorganisms (GCM) 10K type strain sequencing project: providing services to taxonomists for standard genome sequencing and annotation.</title>
        <authorList>
            <consortium name="The Broad Institute Genomics Platform"/>
            <consortium name="The Broad Institute Genome Sequencing Center for Infectious Disease"/>
            <person name="Wu L."/>
            <person name="Ma J."/>
        </authorList>
    </citation>
    <scope>NUCLEOTIDE SEQUENCE [LARGE SCALE GENOMIC DNA]</scope>
    <source>
        <strain evidence="3">CCUG 58938</strain>
    </source>
</reference>
<dbReference type="RefSeq" id="WP_377586168.1">
    <property type="nucleotide sequence ID" value="NZ_JBHTKA010000016.1"/>
</dbReference>
<dbReference type="Pfam" id="PF13795">
    <property type="entry name" value="HupE_UreJ_2"/>
    <property type="match status" value="1"/>
</dbReference>
<comment type="caution">
    <text evidence="2">The sequence shown here is derived from an EMBL/GenBank/DDBJ whole genome shotgun (WGS) entry which is preliminary data.</text>
</comment>
<feature type="transmembrane region" description="Helical" evidence="1">
    <location>
        <begin position="313"/>
        <end position="331"/>
    </location>
</feature>
<accession>A0ABW3KB18</accession>
<keyword evidence="3" id="KW-1185">Reference proteome</keyword>
<protein>
    <submittedName>
        <fullName evidence="2">HupE/UreJ family protein</fullName>
    </submittedName>
</protein>
<dbReference type="InterPro" id="IPR032809">
    <property type="entry name" value="Put_HupE_UreJ"/>
</dbReference>
<dbReference type="EMBL" id="JBHTKA010000016">
    <property type="protein sequence ID" value="MFD1003450.1"/>
    <property type="molecule type" value="Genomic_DNA"/>
</dbReference>
<dbReference type="Proteomes" id="UP001597112">
    <property type="component" value="Unassembled WGS sequence"/>
</dbReference>
<keyword evidence="1" id="KW-1133">Transmembrane helix</keyword>
<proteinExistence type="predicted"/>
<feature type="transmembrane region" description="Helical" evidence="1">
    <location>
        <begin position="222"/>
        <end position="240"/>
    </location>
</feature>
<evidence type="ECO:0000313" key="3">
    <source>
        <dbReference type="Proteomes" id="UP001597112"/>
    </source>
</evidence>